<evidence type="ECO:0000256" key="1">
    <source>
        <dbReference type="SAM" id="MobiDB-lite"/>
    </source>
</evidence>
<gene>
    <name evidence="3" type="ORF">M6B38_284815</name>
    <name evidence="2" type="ORF">M6B38_335370</name>
</gene>
<evidence type="ECO:0000313" key="4">
    <source>
        <dbReference type="Proteomes" id="UP001140949"/>
    </source>
</evidence>
<evidence type="ECO:0000313" key="3">
    <source>
        <dbReference type="EMBL" id="KAJ6847096.1"/>
    </source>
</evidence>
<reference evidence="3" key="1">
    <citation type="journal article" date="2023" name="GigaByte">
        <title>Genome assembly of the bearded iris, Iris pallida Lam.</title>
        <authorList>
            <person name="Bruccoleri R.E."/>
            <person name="Oakeley E.J."/>
            <person name="Faust A.M.E."/>
            <person name="Altorfer M."/>
            <person name="Dessus-Babus S."/>
            <person name="Burckhardt D."/>
            <person name="Oertli M."/>
            <person name="Naumann U."/>
            <person name="Petersen F."/>
            <person name="Wong J."/>
        </authorList>
    </citation>
    <scope>NUCLEOTIDE SEQUENCE</scope>
    <source>
        <strain evidence="3">GSM-AAB239-AS_SAM_17_03QT</strain>
    </source>
</reference>
<keyword evidence="4" id="KW-1185">Reference proteome</keyword>
<feature type="compositionally biased region" description="Basic and acidic residues" evidence="1">
    <location>
        <begin position="1"/>
        <end position="21"/>
    </location>
</feature>
<accession>A0AAX6I1D4</accession>
<protein>
    <submittedName>
        <fullName evidence="3">Transcription repressor OFP7-like</fullName>
    </submittedName>
</protein>
<sequence>MARFRCPDLDTRTRARGEGGPRRRKRGRRTVVPVGRSTRGSRRRSARGWPPTVSSGPVAATERRPDLVVPVLAVSRHDDGGGVIPPL</sequence>
<feature type="region of interest" description="Disordered" evidence="1">
    <location>
        <begin position="1"/>
        <end position="61"/>
    </location>
</feature>
<dbReference type="EMBL" id="JANAVB010014596">
    <property type="protein sequence ID" value="KAJ6834320.1"/>
    <property type="molecule type" value="Genomic_DNA"/>
</dbReference>
<dbReference type="AlphaFoldDB" id="A0AAX6I1D4"/>
<organism evidence="3 4">
    <name type="scientific">Iris pallida</name>
    <name type="common">Sweet iris</name>
    <dbReference type="NCBI Taxonomy" id="29817"/>
    <lineage>
        <taxon>Eukaryota</taxon>
        <taxon>Viridiplantae</taxon>
        <taxon>Streptophyta</taxon>
        <taxon>Embryophyta</taxon>
        <taxon>Tracheophyta</taxon>
        <taxon>Spermatophyta</taxon>
        <taxon>Magnoliopsida</taxon>
        <taxon>Liliopsida</taxon>
        <taxon>Asparagales</taxon>
        <taxon>Iridaceae</taxon>
        <taxon>Iridoideae</taxon>
        <taxon>Irideae</taxon>
        <taxon>Iris</taxon>
    </lineage>
</organism>
<comment type="caution">
    <text evidence="3">The sequence shown here is derived from an EMBL/GenBank/DDBJ whole genome shotgun (WGS) entry which is preliminary data.</text>
</comment>
<reference evidence="3" key="2">
    <citation type="submission" date="2023-04" db="EMBL/GenBank/DDBJ databases">
        <authorList>
            <person name="Bruccoleri R.E."/>
            <person name="Oakeley E.J."/>
            <person name="Faust A.-M."/>
            <person name="Dessus-Babus S."/>
            <person name="Altorfer M."/>
            <person name="Burckhardt D."/>
            <person name="Oertli M."/>
            <person name="Naumann U."/>
            <person name="Petersen F."/>
            <person name="Wong J."/>
        </authorList>
    </citation>
    <scope>NUCLEOTIDE SEQUENCE</scope>
    <source>
        <strain evidence="3">GSM-AAB239-AS_SAM_17_03QT</strain>
        <tissue evidence="3">Leaf</tissue>
    </source>
</reference>
<proteinExistence type="predicted"/>
<dbReference type="Proteomes" id="UP001140949">
    <property type="component" value="Unassembled WGS sequence"/>
</dbReference>
<name>A0AAX6I1D4_IRIPA</name>
<dbReference type="EMBL" id="JANAVB010005597">
    <property type="protein sequence ID" value="KAJ6847096.1"/>
    <property type="molecule type" value="Genomic_DNA"/>
</dbReference>
<evidence type="ECO:0000313" key="2">
    <source>
        <dbReference type="EMBL" id="KAJ6834320.1"/>
    </source>
</evidence>